<evidence type="ECO:0000256" key="11">
    <source>
        <dbReference type="ARBA" id="ARBA00022692"/>
    </source>
</evidence>
<keyword evidence="12 18" id="KW-0548">Nucleotidyltransferase</keyword>
<evidence type="ECO:0000256" key="8">
    <source>
        <dbReference type="ARBA" id="ARBA00022475"/>
    </source>
</evidence>
<dbReference type="AlphaFoldDB" id="A0A3G6J7J4"/>
<evidence type="ECO:0000256" key="19">
    <source>
        <dbReference type="SAM" id="Phobius"/>
    </source>
</evidence>
<dbReference type="Pfam" id="PF01148">
    <property type="entry name" value="CTP_transf_1"/>
    <property type="match status" value="1"/>
</dbReference>
<keyword evidence="21" id="KW-1185">Reference proteome</keyword>
<reference evidence="20 21" key="1">
    <citation type="submission" date="2018-11" db="EMBL/GenBank/DDBJ databases">
        <authorList>
            <person name="Kleinhagauer T."/>
            <person name="Glaeser S.P."/>
            <person name="Spergser J."/>
            <person name="Ruckert C."/>
            <person name="Kaempfer P."/>
            <person name="Busse H.-J."/>
        </authorList>
    </citation>
    <scope>NUCLEOTIDE SEQUENCE [LARGE SCALE GENOMIC DNA]</scope>
    <source>
        <strain evidence="20 21">200CH</strain>
    </source>
</reference>
<comment type="pathway">
    <text evidence="3 18">Phospholipid metabolism; CDP-diacylglycerol biosynthesis; CDP-diacylglycerol from sn-glycerol 3-phosphate: step 3/3.</text>
</comment>
<dbReference type="PANTHER" id="PTHR46382">
    <property type="entry name" value="PHOSPHATIDATE CYTIDYLYLTRANSFERASE"/>
    <property type="match status" value="1"/>
</dbReference>
<comment type="similarity">
    <text evidence="5 18">Belongs to the CDS family.</text>
</comment>
<evidence type="ECO:0000256" key="18">
    <source>
        <dbReference type="RuleBase" id="RU003938"/>
    </source>
</evidence>
<feature type="transmembrane region" description="Helical" evidence="19">
    <location>
        <begin position="117"/>
        <end position="135"/>
    </location>
</feature>
<feature type="transmembrane region" description="Helical" evidence="19">
    <location>
        <begin position="247"/>
        <end position="266"/>
    </location>
</feature>
<keyword evidence="11 18" id="KW-0812">Transmembrane</keyword>
<keyword evidence="8" id="KW-1003">Cell membrane</keyword>
<gene>
    <name evidence="20" type="primary">cdsA</name>
    <name evidence="20" type="ORF">CCHOA_07335</name>
</gene>
<feature type="transmembrane region" description="Helical" evidence="19">
    <location>
        <begin position="90"/>
        <end position="111"/>
    </location>
</feature>
<comment type="catalytic activity">
    <reaction evidence="1 18">
        <text>a 1,2-diacyl-sn-glycero-3-phosphate + CTP + H(+) = a CDP-1,2-diacyl-sn-glycerol + diphosphate</text>
        <dbReference type="Rhea" id="RHEA:16229"/>
        <dbReference type="ChEBI" id="CHEBI:15378"/>
        <dbReference type="ChEBI" id="CHEBI:33019"/>
        <dbReference type="ChEBI" id="CHEBI:37563"/>
        <dbReference type="ChEBI" id="CHEBI:58332"/>
        <dbReference type="ChEBI" id="CHEBI:58608"/>
        <dbReference type="EC" id="2.7.7.41"/>
    </reaction>
</comment>
<organism evidence="20 21">
    <name type="scientific">Corynebacterium choanae</name>
    <dbReference type="NCBI Taxonomy" id="1862358"/>
    <lineage>
        <taxon>Bacteria</taxon>
        <taxon>Bacillati</taxon>
        <taxon>Actinomycetota</taxon>
        <taxon>Actinomycetes</taxon>
        <taxon>Mycobacteriales</taxon>
        <taxon>Corynebacteriaceae</taxon>
        <taxon>Corynebacterium</taxon>
    </lineage>
</organism>
<feature type="transmembrane region" description="Helical" evidence="19">
    <location>
        <begin position="147"/>
        <end position="170"/>
    </location>
</feature>
<dbReference type="Proteomes" id="UP000269019">
    <property type="component" value="Chromosome"/>
</dbReference>
<evidence type="ECO:0000256" key="9">
    <source>
        <dbReference type="ARBA" id="ARBA00022516"/>
    </source>
</evidence>
<evidence type="ECO:0000256" key="5">
    <source>
        <dbReference type="ARBA" id="ARBA00010185"/>
    </source>
</evidence>
<dbReference type="InterPro" id="IPR000374">
    <property type="entry name" value="PC_trans"/>
</dbReference>
<keyword evidence="10 18" id="KW-0808">Transferase</keyword>
<evidence type="ECO:0000256" key="14">
    <source>
        <dbReference type="ARBA" id="ARBA00023098"/>
    </source>
</evidence>
<keyword evidence="9" id="KW-0444">Lipid biosynthesis</keyword>
<evidence type="ECO:0000256" key="17">
    <source>
        <dbReference type="ARBA" id="ARBA00023264"/>
    </source>
</evidence>
<dbReference type="PANTHER" id="PTHR46382:SF1">
    <property type="entry name" value="PHOSPHATIDATE CYTIDYLYLTRANSFERASE"/>
    <property type="match status" value="1"/>
</dbReference>
<evidence type="ECO:0000256" key="16">
    <source>
        <dbReference type="ARBA" id="ARBA00023209"/>
    </source>
</evidence>
<dbReference type="UniPathway" id="UPA00557">
    <property type="reaction ID" value="UER00614"/>
</dbReference>
<protein>
    <recommendedName>
        <fullName evidence="7 18">Phosphatidate cytidylyltransferase</fullName>
        <ecNumber evidence="6 18">2.7.7.41</ecNumber>
    </recommendedName>
</protein>
<evidence type="ECO:0000313" key="21">
    <source>
        <dbReference type="Proteomes" id="UP000269019"/>
    </source>
</evidence>
<evidence type="ECO:0000256" key="10">
    <source>
        <dbReference type="ARBA" id="ARBA00022679"/>
    </source>
</evidence>
<dbReference type="GO" id="GO:0005886">
    <property type="term" value="C:plasma membrane"/>
    <property type="evidence" value="ECO:0007669"/>
    <property type="project" value="UniProtKB-SubCell"/>
</dbReference>
<keyword evidence="15 19" id="KW-0472">Membrane</keyword>
<dbReference type="RefSeq" id="WP_123930961.1">
    <property type="nucleotide sequence ID" value="NZ_CP033896.1"/>
</dbReference>
<evidence type="ECO:0000256" key="13">
    <source>
        <dbReference type="ARBA" id="ARBA00022989"/>
    </source>
</evidence>
<keyword evidence="14" id="KW-0443">Lipid metabolism</keyword>
<dbReference type="EMBL" id="CP033896">
    <property type="protein sequence ID" value="AZA13859.1"/>
    <property type="molecule type" value="Genomic_DNA"/>
</dbReference>
<dbReference type="GO" id="GO:0004605">
    <property type="term" value="F:phosphatidate cytidylyltransferase activity"/>
    <property type="evidence" value="ECO:0007669"/>
    <property type="project" value="UniProtKB-EC"/>
</dbReference>
<keyword evidence="13 19" id="KW-1133">Transmembrane helix</keyword>
<dbReference type="OrthoDB" id="9799199at2"/>
<evidence type="ECO:0000256" key="1">
    <source>
        <dbReference type="ARBA" id="ARBA00001698"/>
    </source>
</evidence>
<dbReference type="GO" id="GO:0016024">
    <property type="term" value="P:CDP-diacylglycerol biosynthetic process"/>
    <property type="evidence" value="ECO:0007669"/>
    <property type="project" value="UniProtKB-UniPathway"/>
</dbReference>
<evidence type="ECO:0000313" key="20">
    <source>
        <dbReference type="EMBL" id="AZA13859.1"/>
    </source>
</evidence>
<feature type="transmembrane region" description="Helical" evidence="19">
    <location>
        <begin position="182"/>
        <end position="207"/>
    </location>
</feature>
<sequence>MPQVDSPPPNPPGRPLPPEQLIRRRDALKASLPKPKNGAGRNLKQAIATGVGLGAVVLLCIFVIPYGWYPFVAVAVWLGSHEVLRRLREVGYLVPRLVILLGGQVMLWSSWPFGAQGLVASFVATVLVLMFGRLFRNGRSTPPQNYLRDTAIGVFVLVWIPLFGSFAAMLSLLSRDGVPGQLYIVTFIVCVIANDVGGYVAGVLFGSHPLAPAVSPKKSLEGFAGSVVFGIIAGALCSEFLIHDTWWRGAIMGFGLVICATLGDLVESQFKRELGIKDMSNLLPGHGGVMDRVDGMLPAAMVTWLFMNLMAQM</sequence>
<evidence type="ECO:0000256" key="15">
    <source>
        <dbReference type="ARBA" id="ARBA00023136"/>
    </source>
</evidence>
<evidence type="ECO:0000256" key="7">
    <source>
        <dbReference type="ARBA" id="ARBA00019373"/>
    </source>
</evidence>
<keyword evidence="17" id="KW-1208">Phospholipid metabolism</keyword>
<evidence type="ECO:0000256" key="3">
    <source>
        <dbReference type="ARBA" id="ARBA00005119"/>
    </source>
</evidence>
<evidence type="ECO:0000256" key="2">
    <source>
        <dbReference type="ARBA" id="ARBA00004651"/>
    </source>
</evidence>
<dbReference type="KEGG" id="ccho:CCHOA_07335"/>
<dbReference type="PROSITE" id="PS01315">
    <property type="entry name" value="CDS"/>
    <property type="match status" value="1"/>
</dbReference>
<evidence type="ECO:0000256" key="6">
    <source>
        <dbReference type="ARBA" id="ARBA00012487"/>
    </source>
</evidence>
<accession>A0A3G6J7J4</accession>
<dbReference type="EC" id="2.7.7.41" evidence="6 18"/>
<name>A0A3G6J7J4_9CORY</name>
<feature type="transmembrane region" description="Helical" evidence="19">
    <location>
        <begin position="219"/>
        <end position="241"/>
    </location>
</feature>
<evidence type="ECO:0000256" key="4">
    <source>
        <dbReference type="ARBA" id="ARBA00005189"/>
    </source>
</evidence>
<feature type="transmembrane region" description="Helical" evidence="19">
    <location>
        <begin position="51"/>
        <end position="78"/>
    </location>
</feature>
<proteinExistence type="inferred from homology"/>
<keyword evidence="16" id="KW-0594">Phospholipid biosynthesis</keyword>
<comment type="subcellular location">
    <subcellularLocation>
        <location evidence="2">Cell membrane</location>
        <topology evidence="2">Multi-pass membrane protein</topology>
    </subcellularLocation>
</comment>
<evidence type="ECO:0000256" key="12">
    <source>
        <dbReference type="ARBA" id="ARBA00022695"/>
    </source>
</evidence>
<comment type="pathway">
    <text evidence="4">Lipid metabolism.</text>
</comment>